<comment type="function">
    <text evidence="2 10 12">Catalyzes the transfer of a dimethylallyl group onto the adenine at position 37 in tRNAs that read codons beginning with uridine, leading to the formation of N6-(dimethylallyl)adenosine (i(6)A).</text>
</comment>
<evidence type="ECO:0000256" key="3">
    <source>
        <dbReference type="ARBA" id="ARBA00005842"/>
    </source>
</evidence>
<keyword evidence="8 10" id="KW-0460">Magnesium</keyword>
<dbReference type="InterPro" id="IPR018022">
    <property type="entry name" value="IPT"/>
</dbReference>
<evidence type="ECO:0000256" key="6">
    <source>
        <dbReference type="ARBA" id="ARBA00022741"/>
    </source>
</evidence>
<name>A0A1A9HUP1_9CHLA</name>
<dbReference type="PANTHER" id="PTHR11088:SF60">
    <property type="entry name" value="TRNA DIMETHYLALLYLTRANSFERASE"/>
    <property type="match status" value="1"/>
</dbReference>
<keyword evidence="15" id="KW-1185">Reference proteome</keyword>
<gene>
    <name evidence="10" type="primary">miaA</name>
    <name evidence="14" type="ORF">Cs308_0539</name>
</gene>
<comment type="cofactor">
    <cofactor evidence="1 10">
        <name>Mg(2+)</name>
        <dbReference type="ChEBI" id="CHEBI:18420"/>
    </cofactor>
</comment>
<evidence type="ECO:0000256" key="11">
    <source>
        <dbReference type="RuleBase" id="RU003783"/>
    </source>
</evidence>
<dbReference type="PATRIC" id="fig|1806891.3.peg.531"/>
<evidence type="ECO:0000313" key="15">
    <source>
        <dbReference type="Proteomes" id="UP000078162"/>
    </source>
</evidence>
<evidence type="ECO:0000313" key="14">
    <source>
        <dbReference type="EMBL" id="ANH78709.1"/>
    </source>
</evidence>
<sequence length="342" mass="39218">MFPFEFQTDTTSITKYDVCLDLQKLFAKLFKRTVILLAGPTGSGKTEISLLLAPMVDGEIISVDSTQVYRGMDIGTAKVSWEARQAVPHYLIDICHVQEPFNVVDFYYEATQACQNILSRNKVPILVGGSGFYFHTFLSGPPEGPAADHQIRSQLEAQVEKHGLTFLYDELTLRDPDYAQTITRNDKNKIIRGLEIIQLSGKKVSEHSWSVAPKVSTEYCYRAWFLSPSKELLQHNIQSRCETMLKTGLLDEVKNLLFQGIRENSSAAKAIGYREWIEFIDKGEPEEFYSLVKQRFMSNSWQYTKKQRTWFKRYPIFRELPLTNLSAEAIAEKIAEDYLLHS</sequence>
<dbReference type="PANTHER" id="PTHR11088">
    <property type="entry name" value="TRNA DIMETHYLALLYLTRANSFERASE"/>
    <property type="match status" value="1"/>
</dbReference>
<dbReference type="NCBIfam" id="TIGR00174">
    <property type="entry name" value="miaA"/>
    <property type="match status" value="1"/>
</dbReference>
<feature type="binding site" evidence="10">
    <location>
        <begin position="41"/>
        <end position="46"/>
    </location>
    <ligand>
        <name>substrate</name>
    </ligand>
</feature>
<keyword evidence="4 10" id="KW-0808">Transferase</keyword>
<dbReference type="RefSeq" id="WP_066482227.1">
    <property type="nucleotide sequence ID" value="NZ_CP014639.1"/>
</dbReference>
<comment type="catalytic activity">
    <reaction evidence="9 10 11">
        <text>adenosine(37) in tRNA + dimethylallyl diphosphate = N(6)-dimethylallyladenosine(37) in tRNA + diphosphate</text>
        <dbReference type="Rhea" id="RHEA:26482"/>
        <dbReference type="Rhea" id="RHEA-COMP:10162"/>
        <dbReference type="Rhea" id="RHEA-COMP:10375"/>
        <dbReference type="ChEBI" id="CHEBI:33019"/>
        <dbReference type="ChEBI" id="CHEBI:57623"/>
        <dbReference type="ChEBI" id="CHEBI:74411"/>
        <dbReference type="ChEBI" id="CHEBI:74415"/>
        <dbReference type="EC" id="2.5.1.75"/>
    </reaction>
</comment>
<protein>
    <recommendedName>
        <fullName evidence="10">tRNA dimethylallyltransferase</fullName>
        <ecNumber evidence="10">2.5.1.75</ecNumber>
    </recommendedName>
    <alternativeName>
        <fullName evidence="10">Dimethylallyl diphosphate:tRNA dimethylallyltransferase</fullName>
        <shortName evidence="10">DMAPP:tRNA dimethylallyltransferase</shortName>
        <shortName evidence="10">DMATase</shortName>
    </alternativeName>
    <alternativeName>
        <fullName evidence="10">Isopentenyl-diphosphate:tRNA isopentenyltransferase</fullName>
        <shortName evidence="10">IPP transferase</shortName>
        <shortName evidence="10">IPPT</shortName>
        <shortName evidence="10">IPTase</shortName>
    </alternativeName>
</protein>
<feature type="site" description="Interaction with substrate tRNA" evidence="10">
    <location>
        <position position="130"/>
    </location>
</feature>
<comment type="similarity">
    <text evidence="3 10 13">Belongs to the IPP transferase family.</text>
</comment>
<evidence type="ECO:0000256" key="1">
    <source>
        <dbReference type="ARBA" id="ARBA00001946"/>
    </source>
</evidence>
<keyword evidence="7 10" id="KW-0067">ATP-binding</keyword>
<dbReference type="Gene3D" id="3.40.50.300">
    <property type="entry name" value="P-loop containing nucleotide triphosphate hydrolases"/>
    <property type="match status" value="1"/>
</dbReference>
<evidence type="ECO:0000256" key="8">
    <source>
        <dbReference type="ARBA" id="ARBA00022842"/>
    </source>
</evidence>
<dbReference type="HAMAP" id="MF_00185">
    <property type="entry name" value="IPP_trans"/>
    <property type="match status" value="1"/>
</dbReference>
<feature type="region of interest" description="Interaction with substrate tRNA" evidence="10">
    <location>
        <begin position="64"/>
        <end position="67"/>
    </location>
</feature>
<feature type="binding site" evidence="10">
    <location>
        <begin position="39"/>
        <end position="46"/>
    </location>
    <ligand>
        <name>ATP</name>
        <dbReference type="ChEBI" id="CHEBI:30616"/>
    </ligand>
</feature>
<dbReference type="SUPFAM" id="SSF52540">
    <property type="entry name" value="P-loop containing nucleoside triphosphate hydrolases"/>
    <property type="match status" value="1"/>
</dbReference>
<keyword evidence="5 10" id="KW-0819">tRNA processing</keyword>
<feature type="site" description="Interaction with substrate tRNA" evidence="10">
    <location>
        <position position="152"/>
    </location>
</feature>
<dbReference type="GO" id="GO:0052381">
    <property type="term" value="F:tRNA dimethylallyltransferase activity"/>
    <property type="evidence" value="ECO:0007669"/>
    <property type="project" value="UniProtKB-UniRule"/>
</dbReference>
<dbReference type="Pfam" id="PF01715">
    <property type="entry name" value="IPPT"/>
    <property type="match status" value="1"/>
</dbReference>
<keyword evidence="6 10" id="KW-0547">Nucleotide-binding</keyword>
<dbReference type="OrthoDB" id="9776390at2"/>
<comment type="caution">
    <text evidence="10">Lacks conserved residue(s) required for the propagation of feature annotation.</text>
</comment>
<organism evidence="14 15">
    <name type="scientific">Candidatus Chlamydia sanziniae</name>
    <dbReference type="NCBI Taxonomy" id="1806891"/>
    <lineage>
        <taxon>Bacteria</taxon>
        <taxon>Pseudomonadati</taxon>
        <taxon>Chlamydiota</taxon>
        <taxon>Chlamydiia</taxon>
        <taxon>Chlamydiales</taxon>
        <taxon>Chlamydiaceae</taxon>
        <taxon>Chlamydia/Chlamydophila group</taxon>
        <taxon>Chlamydia</taxon>
    </lineage>
</organism>
<dbReference type="EMBL" id="CP014639">
    <property type="protein sequence ID" value="ANH78709.1"/>
    <property type="molecule type" value="Genomic_DNA"/>
</dbReference>
<reference evidence="14 15" key="1">
    <citation type="submission" date="2016-03" db="EMBL/GenBank/DDBJ databases">
        <title>Culture-independent genomics supports pathogen discovery for uncultivable bacteria within the genus Chlamydia.</title>
        <authorList>
            <person name="Taylor-Brown A."/>
            <person name="Bachmann N.L."/>
            <person name="Borel N."/>
            <person name="Polkinghorne A."/>
        </authorList>
    </citation>
    <scope>NUCLEOTIDE SEQUENCE [LARGE SCALE GENOMIC DNA]</scope>
    <source>
        <strain evidence="14 15">2742-308</strain>
    </source>
</reference>
<dbReference type="STRING" id="1806891.Cs308_0539"/>
<dbReference type="AlphaFoldDB" id="A0A1A9HUP1"/>
<dbReference type="GO" id="GO:0005524">
    <property type="term" value="F:ATP binding"/>
    <property type="evidence" value="ECO:0007669"/>
    <property type="project" value="UniProtKB-UniRule"/>
</dbReference>
<evidence type="ECO:0000256" key="4">
    <source>
        <dbReference type="ARBA" id="ARBA00022679"/>
    </source>
</evidence>
<evidence type="ECO:0000256" key="7">
    <source>
        <dbReference type="ARBA" id="ARBA00022840"/>
    </source>
</evidence>
<evidence type="ECO:0000256" key="13">
    <source>
        <dbReference type="RuleBase" id="RU003785"/>
    </source>
</evidence>
<comment type="subunit">
    <text evidence="10">Monomer.</text>
</comment>
<proteinExistence type="inferred from homology"/>
<dbReference type="InterPro" id="IPR039657">
    <property type="entry name" value="Dimethylallyltransferase"/>
</dbReference>
<accession>A0A1A9HUP1</accession>
<dbReference type="GO" id="GO:0006400">
    <property type="term" value="P:tRNA modification"/>
    <property type="evidence" value="ECO:0007669"/>
    <property type="project" value="TreeGrafter"/>
</dbReference>
<dbReference type="InterPro" id="IPR027417">
    <property type="entry name" value="P-loop_NTPase"/>
</dbReference>
<evidence type="ECO:0000256" key="5">
    <source>
        <dbReference type="ARBA" id="ARBA00022694"/>
    </source>
</evidence>
<dbReference type="EC" id="2.5.1.75" evidence="10"/>
<evidence type="ECO:0000256" key="2">
    <source>
        <dbReference type="ARBA" id="ARBA00003213"/>
    </source>
</evidence>
<evidence type="ECO:0000256" key="10">
    <source>
        <dbReference type="HAMAP-Rule" id="MF_00185"/>
    </source>
</evidence>
<evidence type="ECO:0000256" key="12">
    <source>
        <dbReference type="RuleBase" id="RU003784"/>
    </source>
</evidence>
<dbReference type="KEGG" id="csaz:Cs308_0539"/>
<dbReference type="Proteomes" id="UP000078162">
    <property type="component" value="Chromosome"/>
</dbReference>
<dbReference type="Gene3D" id="1.10.20.140">
    <property type="match status" value="1"/>
</dbReference>
<evidence type="ECO:0000256" key="9">
    <source>
        <dbReference type="ARBA" id="ARBA00049563"/>
    </source>
</evidence>